<feature type="transmembrane region" description="Helical" evidence="7">
    <location>
        <begin position="164"/>
        <end position="181"/>
    </location>
</feature>
<accession>A0A150J091</accession>
<accession>A0A150IKV0</accession>
<dbReference type="PANTHER" id="PTHR36838:SF3">
    <property type="entry name" value="TRANSPORTER AUXIN EFFLUX CARRIER EC FAMILY"/>
    <property type="match status" value="1"/>
</dbReference>
<dbReference type="AlphaFoldDB" id="A0A150ISW1"/>
<keyword evidence="4 7" id="KW-0812">Transmembrane</keyword>
<dbReference type="Proteomes" id="UP000091929">
    <property type="component" value="Unassembled WGS sequence"/>
</dbReference>
<name>A0A150ISW1_9EURY</name>
<feature type="transmembrane region" description="Helical" evidence="7">
    <location>
        <begin position="34"/>
        <end position="56"/>
    </location>
</feature>
<dbReference type="PANTHER" id="PTHR36838">
    <property type="entry name" value="AUXIN EFFLUX CARRIER FAMILY PROTEIN"/>
    <property type="match status" value="1"/>
</dbReference>
<protein>
    <submittedName>
        <fullName evidence="9">Putative transporter YfdV</fullName>
    </submittedName>
</protein>
<evidence type="ECO:0000256" key="6">
    <source>
        <dbReference type="ARBA" id="ARBA00023136"/>
    </source>
</evidence>
<keyword evidence="5 7" id="KW-1133">Transmembrane helix</keyword>
<proteinExistence type="predicted"/>
<dbReference type="EMBL" id="LNGE01000014">
    <property type="protein sequence ID" value="KYC45631.1"/>
    <property type="molecule type" value="Genomic_DNA"/>
</dbReference>
<feature type="transmembrane region" description="Helical" evidence="7">
    <location>
        <begin position="136"/>
        <end position="158"/>
    </location>
</feature>
<evidence type="ECO:0000256" key="3">
    <source>
        <dbReference type="ARBA" id="ARBA00022475"/>
    </source>
</evidence>
<dbReference type="GO" id="GO:0016020">
    <property type="term" value="C:membrane"/>
    <property type="evidence" value="ECO:0007669"/>
    <property type="project" value="UniProtKB-SubCell"/>
</dbReference>
<gene>
    <name evidence="8" type="ORF">APG10_00705</name>
    <name evidence="9" type="ORF">APG11_00923</name>
    <name evidence="10" type="ORF">APG12_00762</name>
</gene>
<comment type="caution">
    <text evidence="9">The sequence shown here is derived from an EMBL/GenBank/DDBJ whole genome shotgun (WGS) entry which is preliminary data.</text>
</comment>
<reference evidence="11 12" key="1">
    <citation type="journal article" date="2016" name="ISME J.">
        <title>Chasing the elusive Euryarchaeota class WSA2: genomes reveal a uniquely fastidious methyl-reducing methanogen.</title>
        <authorList>
            <person name="Nobu M.K."/>
            <person name="Narihiro T."/>
            <person name="Kuroda K."/>
            <person name="Mei R."/>
            <person name="Liu W.T."/>
        </authorList>
    </citation>
    <scope>NUCLEOTIDE SEQUENCE [LARGE SCALE GENOMIC DNA]</scope>
    <source>
        <strain evidence="8">B03fssc0709_Meth_Bin005</strain>
        <strain evidence="9">B15fssc0709_Meth_Bin003</strain>
        <strain evidence="10">BMIXfssc0709_Meth_Bin006</strain>
    </source>
</reference>
<feature type="transmembrane region" description="Helical" evidence="7">
    <location>
        <begin position="193"/>
        <end position="213"/>
    </location>
</feature>
<evidence type="ECO:0000256" key="5">
    <source>
        <dbReference type="ARBA" id="ARBA00022989"/>
    </source>
</evidence>
<dbReference type="GO" id="GO:0055085">
    <property type="term" value="P:transmembrane transport"/>
    <property type="evidence" value="ECO:0007669"/>
    <property type="project" value="InterPro"/>
</dbReference>
<dbReference type="EMBL" id="LNGF01000017">
    <property type="protein sequence ID" value="KYC47754.1"/>
    <property type="molecule type" value="Genomic_DNA"/>
</dbReference>
<evidence type="ECO:0000256" key="2">
    <source>
        <dbReference type="ARBA" id="ARBA00022448"/>
    </source>
</evidence>
<organism evidence="9 11">
    <name type="scientific">Candidatus Methanofastidiosum methylothiophilum</name>
    <dbReference type="NCBI Taxonomy" id="1705564"/>
    <lineage>
        <taxon>Archaea</taxon>
        <taxon>Methanobacteriati</taxon>
        <taxon>Methanobacteriota</taxon>
        <taxon>Stenosarchaea group</taxon>
        <taxon>Candidatus Methanofastidiosia</taxon>
        <taxon>Candidatus Methanofastidiosales</taxon>
        <taxon>Candidatus Methanofastidiosaceae</taxon>
        <taxon>Candidatus Methanofastidiosum</taxon>
    </lineage>
</organism>
<sequence length="218" mass="24202">MYLLIVTSVFGSLAFFGIPFVVFAYGTGEPERLAALFASTISFVSVITATSVLELYKLDGENSSRIKVLVKRFSKNPLILSTLLGVSINLIGFEVPIFLSTTLHGLGSTTSTIAIFMLGLFFYGRNYGNLKMAFGLSLLRIIFLPLIAITILKFVFVIPSFESIIIVLMHGMPIAVSSMVLSERYDFFKETIASLNLISALLSVFYLNMWLYILEIIF</sequence>
<evidence type="ECO:0000256" key="4">
    <source>
        <dbReference type="ARBA" id="ARBA00022692"/>
    </source>
</evidence>
<evidence type="ECO:0000256" key="1">
    <source>
        <dbReference type="ARBA" id="ARBA00004141"/>
    </source>
</evidence>
<accession>A0A150ISW1</accession>
<evidence type="ECO:0000313" key="11">
    <source>
        <dbReference type="Proteomes" id="UP000091929"/>
    </source>
</evidence>
<evidence type="ECO:0000313" key="10">
    <source>
        <dbReference type="EMBL" id="KYC50525.1"/>
    </source>
</evidence>
<dbReference type="Proteomes" id="UP000092401">
    <property type="component" value="Unassembled WGS sequence"/>
</dbReference>
<feature type="transmembrane region" description="Helical" evidence="7">
    <location>
        <begin position="105"/>
        <end position="124"/>
    </location>
</feature>
<evidence type="ECO:0000313" key="12">
    <source>
        <dbReference type="Proteomes" id="UP000092401"/>
    </source>
</evidence>
<comment type="subcellular location">
    <subcellularLocation>
        <location evidence="1">Membrane</location>
        <topology evidence="1">Multi-pass membrane protein</topology>
    </subcellularLocation>
</comment>
<dbReference type="Proteomes" id="UP000092403">
    <property type="component" value="Unassembled WGS sequence"/>
</dbReference>
<keyword evidence="2" id="KW-0813">Transport</keyword>
<dbReference type="EMBL" id="LNJC01000012">
    <property type="protein sequence ID" value="KYC50525.1"/>
    <property type="molecule type" value="Genomic_DNA"/>
</dbReference>
<evidence type="ECO:0000313" key="8">
    <source>
        <dbReference type="EMBL" id="KYC45631.1"/>
    </source>
</evidence>
<feature type="transmembrane region" description="Helical" evidence="7">
    <location>
        <begin position="77"/>
        <end position="99"/>
    </location>
</feature>
<keyword evidence="3" id="KW-1003">Cell membrane</keyword>
<evidence type="ECO:0000313" key="9">
    <source>
        <dbReference type="EMBL" id="KYC47754.1"/>
    </source>
</evidence>
<keyword evidence="6 7" id="KW-0472">Membrane</keyword>
<dbReference type="Pfam" id="PF03547">
    <property type="entry name" value="Mem_trans"/>
    <property type="match status" value="1"/>
</dbReference>
<dbReference type="InterPro" id="IPR004776">
    <property type="entry name" value="Mem_transp_PIN-like"/>
</dbReference>
<evidence type="ECO:0000256" key="7">
    <source>
        <dbReference type="SAM" id="Phobius"/>
    </source>
</evidence>